<evidence type="ECO:0000313" key="3">
    <source>
        <dbReference type="Proteomes" id="UP000559027"/>
    </source>
</evidence>
<protein>
    <submittedName>
        <fullName evidence="2">Uncharacterized protein</fullName>
    </submittedName>
</protein>
<dbReference type="EMBL" id="JAACJO010000007">
    <property type="protein sequence ID" value="KAF5355652.1"/>
    <property type="molecule type" value="Genomic_DNA"/>
</dbReference>
<dbReference type="OrthoDB" id="2537258at2759"/>
<proteinExistence type="predicted"/>
<keyword evidence="3" id="KW-1185">Reference proteome</keyword>
<dbReference type="AlphaFoldDB" id="A0A8H5D8J7"/>
<feature type="compositionally biased region" description="Polar residues" evidence="1">
    <location>
        <begin position="205"/>
        <end position="220"/>
    </location>
</feature>
<reference evidence="2 3" key="1">
    <citation type="journal article" date="2020" name="ISME J.">
        <title>Uncovering the hidden diversity of litter-decomposition mechanisms in mushroom-forming fungi.</title>
        <authorList>
            <person name="Floudas D."/>
            <person name="Bentzer J."/>
            <person name="Ahren D."/>
            <person name="Johansson T."/>
            <person name="Persson P."/>
            <person name="Tunlid A."/>
        </authorList>
    </citation>
    <scope>NUCLEOTIDE SEQUENCE [LARGE SCALE GENOMIC DNA]</scope>
    <source>
        <strain evidence="2 3">CBS 146.42</strain>
    </source>
</reference>
<accession>A0A8H5D8J7</accession>
<dbReference type="Proteomes" id="UP000559027">
    <property type="component" value="Unassembled WGS sequence"/>
</dbReference>
<evidence type="ECO:0000313" key="2">
    <source>
        <dbReference type="EMBL" id="KAF5355652.1"/>
    </source>
</evidence>
<feature type="compositionally biased region" description="Low complexity" evidence="1">
    <location>
        <begin position="124"/>
        <end position="135"/>
    </location>
</feature>
<feature type="compositionally biased region" description="Polar residues" evidence="1">
    <location>
        <begin position="99"/>
        <end position="114"/>
    </location>
</feature>
<gene>
    <name evidence="2" type="ORF">D9756_004212</name>
</gene>
<organism evidence="2 3">
    <name type="scientific">Leucocoprinus leucothites</name>
    <dbReference type="NCBI Taxonomy" id="201217"/>
    <lineage>
        <taxon>Eukaryota</taxon>
        <taxon>Fungi</taxon>
        <taxon>Dikarya</taxon>
        <taxon>Basidiomycota</taxon>
        <taxon>Agaricomycotina</taxon>
        <taxon>Agaricomycetes</taxon>
        <taxon>Agaricomycetidae</taxon>
        <taxon>Agaricales</taxon>
        <taxon>Agaricineae</taxon>
        <taxon>Agaricaceae</taxon>
        <taxon>Leucocoprinus</taxon>
    </lineage>
</organism>
<comment type="caution">
    <text evidence="2">The sequence shown here is derived from an EMBL/GenBank/DDBJ whole genome shotgun (WGS) entry which is preliminary data.</text>
</comment>
<name>A0A8H5D8J7_9AGAR</name>
<feature type="region of interest" description="Disordered" evidence="1">
    <location>
        <begin position="95"/>
        <end position="232"/>
    </location>
</feature>
<evidence type="ECO:0000256" key="1">
    <source>
        <dbReference type="SAM" id="MobiDB-lite"/>
    </source>
</evidence>
<sequence>MNPTHPAPESSTYTRNLSDSDIKRMVASSFKVLDQPSPPTLREILAAYRARGDGDRDMLLAMLNAKAAEDQRIAAMANLHRTVLDVYQMSFEPLPPPRTNGSYNYPTPSFTQSPPFCEPRQSRRSQYPRVSSRSRSPPRAHSHILPPRETPTYHEPPRKRLRGSHSPPPTHAGAYDSHPGSQHEQFPPSPYSSSDRSNSAEYSPRSRQSMAIGSLLSSGPTKEMNGDIHDRE</sequence>